<name>A0A0F9NIQ4_9ZZZZ</name>
<dbReference type="EMBL" id="LAZR01003339">
    <property type="protein sequence ID" value="KKN19390.1"/>
    <property type="molecule type" value="Genomic_DNA"/>
</dbReference>
<gene>
    <name evidence="1" type="ORF">LCGC14_0946010</name>
</gene>
<proteinExistence type="predicted"/>
<dbReference type="AlphaFoldDB" id="A0A0F9NIQ4"/>
<organism evidence="1">
    <name type="scientific">marine sediment metagenome</name>
    <dbReference type="NCBI Taxonomy" id="412755"/>
    <lineage>
        <taxon>unclassified sequences</taxon>
        <taxon>metagenomes</taxon>
        <taxon>ecological metagenomes</taxon>
    </lineage>
</organism>
<reference evidence="1" key="1">
    <citation type="journal article" date="2015" name="Nature">
        <title>Complex archaea that bridge the gap between prokaryotes and eukaryotes.</title>
        <authorList>
            <person name="Spang A."/>
            <person name="Saw J.H."/>
            <person name="Jorgensen S.L."/>
            <person name="Zaremba-Niedzwiedzka K."/>
            <person name="Martijn J."/>
            <person name="Lind A.E."/>
            <person name="van Eijk R."/>
            <person name="Schleper C."/>
            <person name="Guy L."/>
            <person name="Ettema T.J."/>
        </authorList>
    </citation>
    <scope>NUCLEOTIDE SEQUENCE</scope>
</reference>
<comment type="caution">
    <text evidence="1">The sequence shown here is derived from an EMBL/GenBank/DDBJ whole genome shotgun (WGS) entry which is preliminary data.</text>
</comment>
<accession>A0A0F9NIQ4</accession>
<protein>
    <submittedName>
        <fullName evidence="1">Uncharacterized protein</fullName>
    </submittedName>
</protein>
<evidence type="ECO:0000313" key="1">
    <source>
        <dbReference type="EMBL" id="KKN19390.1"/>
    </source>
</evidence>
<sequence length="96" mass="11072">MCDCYEHKCEYCSNELSIHVADFCTKRKNISVVCPDCQEPQYPLRPQLDVSSFKQLYVCTIEFQKQVSGKLKDGKYKGKVVLIFCKDANAYGIYLN</sequence>